<organism evidence="1 2">
    <name type="scientific">Paracoccus rhizosphaerae</name>
    <dbReference type="NCBI Taxonomy" id="1133347"/>
    <lineage>
        <taxon>Bacteria</taxon>
        <taxon>Pseudomonadati</taxon>
        <taxon>Pseudomonadota</taxon>
        <taxon>Alphaproteobacteria</taxon>
        <taxon>Rhodobacterales</taxon>
        <taxon>Paracoccaceae</taxon>
        <taxon>Paracoccus</taxon>
    </lineage>
</organism>
<evidence type="ECO:0000313" key="1">
    <source>
        <dbReference type="EMBL" id="MFC0202079.1"/>
    </source>
</evidence>
<comment type="caution">
    <text evidence="1">The sequence shown here is derived from an EMBL/GenBank/DDBJ whole genome shotgun (WGS) entry which is preliminary data.</text>
</comment>
<dbReference type="Proteomes" id="UP001589795">
    <property type="component" value="Unassembled WGS sequence"/>
</dbReference>
<evidence type="ECO:0000313" key="2">
    <source>
        <dbReference type="Proteomes" id="UP001589795"/>
    </source>
</evidence>
<dbReference type="EMBL" id="JBHLWQ010000168">
    <property type="protein sequence ID" value="MFC0202079.1"/>
    <property type="molecule type" value="Genomic_DNA"/>
</dbReference>
<gene>
    <name evidence="1" type="ORF">ACFFIZ_17650</name>
</gene>
<evidence type="ECO:0008006" key="3">
    <source>
        <dbReference type="Google" id="ProtNLM"/>
    </source>
</evidence>
<accession>A0ABV6CMT9</accession>
<sequence>MLDSITETIAHFIGHFHLGTEEARLRQSYEEFLHLKAQQNEIQVHDPQQIQTSAYQLDGFDPALTWTPRSHEDSFSPGLPKLVWSEIPLMPFSAGLLALRTGESLTGPDIDIWTRLPPADAGPTLTVPSSVATLTWQALALQDDDILGPVAAAGFAPAADFLPVLDRLVEIAQKLAATSVPETDGAAPWVAAAADLKAQVQAAEAKADALPEGATSFTVTGTGATGMVVNGKVVTEMPVLEMPAYLAKDDGDAPEDVLPEELRDNPLVPHVSGHEVIAGANVLENAVAVNSMWIDAAVIVVAGNVTRIDAIDQVNVLSDRDCLTPQQGSDAPSILMNAASNEQSATSAGAAADGAQAVIPAQWAVTRIEGDLICYNWVSQTSYVTDHDMAVLTSMGSSTYVSLGENLVANITMLAELGYRYDMIVVGGNMYDISYVYQCNVLMDDDTVSGVGASGSDNVLFNSASIHSTGVDEYRSLTPFGRDALDAAAHDGAMPALSQGDLFDDDTLSVLYVTGDLVTMNVVSQVNVLGDNDQVALAAEAAVQAGSDLKIVTGSNVLANEAVIREFGIDSTVMAGGDIYSDALIHQAGLVESDANPTGVAMQGLANEAVAFLADDMIDGAAGADDAGSPVLLPMDGGSLDVMQTMLA</sequence>
<proteinExistence type="predicted"/>
<name>A0ABV6CMT9_9RHOB</name>
<reference evidence="1 2" key="1">
    <citation type="submission" date="2024-09" db="EMBL/GenBank/DDBJ databases">
        <authorList>
            <person name="Sun Q."/>
            <person name="Mori K."/>
        </authorList>
    </citation>
    <scope>NUCLEOTIDE SEQUENCE [LARGE SCALE GENOMIC DNA]</scope>
    <source>
        <strain evidence="1 2">CCM 7904</strain>
    </source>
</reference>
<keyword evidence="2" id="KW-1185">Reference proteome</keyword>
<protein>
    <recommendedName>
        <fullName evidence="3">Type I secretion protein</fullName>
    </recommendedName>
</protein>
<dbReference type="RefSeq" id="WP_265508569.1">
    <property type="nucleotide sequence ID" value="NZ_JAOTBE010000088.1"/>
</dbReference>